<dbReference type="SUPFAM" id="SSF56300">
    <property type="entry name" value="Metallo-dependent phosphatases"/>
    <property type="match status" value="2"/>
</dbReference>
<dbReference type="InterPro" id="IPR029052">
    <property type="entry name" value="Metallo-depent_PP-like"/>
</dbReference>
<dbReference type="Pfam" id="PF06874">
    <property type="entry name" value="FBPase_2"/>
    <property type="match status" value="1"/>
</dbReference>
<evidence type="ECO:0000313" key="5">
    <source>
        <dbReference type="EMBL" id="OJG18181.1"/>
    </source>
</evidence>
<comment type="similarity">
    <text evidence="4">Belongs to the FBPase class 3 family.</text>
</comment>
<name>A0A1L8REG8_9ENTE</name>
<dbReference type="EC" id="3.1.3.11" evidence="4"/>
<dbReference type="EMBL" id="JXKH01000005">
    <property type="protein sequence ID" value="OJG18181.1"/>
    <property type="molecule type" value="Genomic_DNA"/>
</dbReference>
<gene>
    <name evidence="4" type="primary">fbp</name>
    <name evidence="5" type="ORF">RU97_GL002254</name>
</gene>
<dbReference type="PIRSF" id="PIRSF000906">
    <property type="entry name" value="FBPtase_Bacill"/>
    <property type="match status" value="1"/>
</dbReference>
<dbReference type="GO" id="GO:0006094">
    <property type="term" value="P:gluconeogenesis"/>
    <property type="evidence" value="ECO:0007669"/>
    <property type="project" value="UniProtKB-UniRule"/>
</dbReference>
<evidence type="ECO:0000256" key="1">
    <source>
        <dbReference type="ARBA" id="ARBA00022801"/>
    </source>
</evidence>
<evidence type="ECO:0000313" key="6">
    <source>
        <dbReference type="Proteomes" id="UP000181884"/>
    </source>
</evidence>
<protein>
    <recommendedName>
        <fullName evidence="4">Fructose-1,6-bisphosphatase class 3</fullName>
        <shortName evidence="4">FBPase class 3</shortName>
        <ecNumber evidence="4">3.1.3.11</ecNumber>
    </recommendedName>
    <alternativeName>
        <fullName evidence="4">D-fructose-1,6-bisphosphate 1-phosphohydrolase class 3</fullName>
    </alternativeName>
</protein>
<dbReference type="UniPathway" id="UPA00138"/>
<keyword evidence="6" id="KW-1185">Reference proteome</keyword>
<proteinExistence type="inferred from homology"/>
<dbReference type="HAMAP" id="MF_01854">
    <property type="entry name" value="FBPase_class3"/>
    <property type="match status" value="1"/>
</dbReference>
<keyword evidence="3 4" id="KW-0119">Carbohydrate metabolism</keyword>
<dbReference type="GO" id="GO:0042132">
    <property type="term" value="F:fructose 1,6-bisphosphate 1-phosphatase activity"/>
    <property type="evidence" value="ECO:0007669"/>
    <property type="project" value="UniProtKB-UniRule"/>
</dbReference>
<sequence length="650" mass="74963">MYWQLVTCGENLIGGELLDKYQSLLRSLYPSKSAIATEIINLSAILNLPKATEHFISDIHGEYEAFQHVLRNGSGNVRKKIDFLFADRYGEEALRALATLVYYPEEITEKVREELSETDYHAWYEQNLTDLIELCVFASKRYTRSKVRKALPADSAYILEELLYQAREYSDKDNYYKEIFKTIFELDQEQQLIISLGYLIQRFVVDHLHVVGDIYDRGPYPDKIMDTLLDYHSVDIQWGNHDILWMAAACGVKVSLANVIRICARYNNLDILEDHYGINLLPLLNLATSHYQVSDVFLPKETKKQTSLEVAQVAKIHQAITIIQFKLEGQILQRQPEFLMADRDLLSKIDYQQQTIKLNGATYSLLDGQFPTIDPTDPLRFAEEEEQVLTHLVKAFQTSEKLQRHVAFLFEKGQMYQVYNDSLLIHGCIPLDDAQTFKNFSYQGTTYKGRELLDFFDHYLRKLYTGKAEDEGDLAWYLWTGECSPLFGKQQMTTFERYFIADKKTHKEVKNCYYSLRDNEAVCRMILQEFDLDEEKGHIINGHTPIKEKDGEDPIKGNGKMIVIDGGFSRAYQKKTGIAGYTLLNNSYGMELVAHQPFTSKKDAIKNGTDIISTKRVVDRQLKRKTVGETTVGTQLLEQLADLKALYQQV</sequence>
<evidence type="ECO:0000256" key="4">
    <source>
        <dbReference type="HAMAP-Rule" id="MF_01854"/>
    </source>
</evidence>
<keyword evidence="2 4" id="KW-0464">Manganese</keyword>
<dbReference type="AlphaFoldDB" id="A0A1L8REG8"/>
<comment type="catalytic activity">
    <reaction evidence="4">
        <text>beta-D-fructose 1,6-bisphosphate + H2O = beta-D-fructose 6-phosphate + phosphate</text>
        <dbReference type="Rhea" id="RHEA:11064"/>
        <dbReference type="ChEBI" id="CHEBI:15377"/>
        <dbReference type="ChEBI" id="CHEBI:32966"/>
        <dbReference type="ChEBI" id="CHEBI:43474"/>
        <dbReference type="ChEBI" id="CHEBI:57634"/>
        <dbReference type="EC" id="3.1.3.11"/>
    </reaction>
</comment>
<reference evidence="5 6" key="1">
    <citation type="submission" date="2014-12" db="EMBL/GenBank/DDBJ databases">
        <title>Draft genome sequences of 29 type strains of Enterococci.</title>
        <authorList>
            <person name="Zhong Z."/>
            <person name="Sun Z."/>
            <person name="Liu W."/>
            <person name="Zhang W."/>
            <person name="Zhang H."/>
        </authorList>
    </citation>
    <scope>NUCLEOTIDE SEQUENCE [LARGE SCALE GENOMIC DNA]</scope>
    <source>
        <strain evidence="5 6">DSM 17029</strain>
    </source>
</reference>
<evidence type="ECO:0000256" key="2">
    <source>
        <dbReference type="ARBA" id="ARBA00023211"/>
    </source>
</evidence>
<dbReference type="Proteomes" id="UP000181884">
    <property type="component" value="Unassembled WGS sequence"/>
</dbReference>
<comment type="pathway">
    <text evidence="4">Carbohydrate biosynthesis; gluconeogenesis.</text>
</comment>
<comment type="cofactor">
    <cofactor evidence="4">
        <name>Mn(2+)</name>
        <dbReference type="ChEBI" id="CHEBI:29035"/>
    </cofactor>
</comment>
<organism evidence="5 6">
    <name type="scientific">Enterococcus canis</name>
    <dbReference type="NCBI Taxonomy" id="214095"/>
    <lineage>
        <taxon>Bacteria</taxon>
        <taxon>Bacillati</taxon>
        <taxon>Bacillota</taxon>
        <taxon>Bacilli</taxon>
        <taxon>Lactobacillales</taxon>
        <taxon>Enterococcaceae</taxon>
        <taxon>Enterococcus</taxon>
    </lineage>
</organism>
<dbReference type="STRING" id="214095.RU97_GL002254"/>
<keyword evidence="1 4" id="KW-0378">Hydrolase</keyword>
<comment type="caution">
    <text evidence="5">The sequence shown here is derived from an EMBL/GenBank/DDBJ whole genome shotgun (WGS) entry which is preliminary data.</text>
</comment>
<dbReference type="InterPro" id="IPR009164">
    <property type="entry name" value="FBPtase_class3"/>
</dbReference>
<accession>A0A1L8REG8</accession>
<evidence type="ECO:0000256" key="3">
    <source>
        <dbReference type="ARBA" id="ARBA00023277"/>
    </source>
</evidence>
<dbReference type="Gene3D" id="3.60.21.10">
    <property type="match status" value="1"/>
</dbReference>